<gene>
    <name evidence="7" type="ORF">HERILL_LOCUS13280</name>
</gene>
<dbReference type="AlphaFoldDB" id="A0A7R8V2C0"/>
<keyword evidence="2 6" id="KW-0812">Transmembrane</keyword>
<evidence type="ECO:0000256" key="4">
    <source>
        <dbReference type="ARBA" id="ARBA00023136"/>
    </source>
</evidence>
<feature type="transmembrane region" description="Helical" evidence="6">
    <location>
        <begin position="350"/>
        <end position="372"/>
    </location>
</feature>
<reference evidence="7 8" key="1">
    <citation type="submission" date="2020-11" db="EMBL/GenBank/DDBJ databases">
        <authorList>
            <person name="Wallbank WR R."/>
            <person name="Pardo Diaz C."/>
            <person name="Kozak K."/>
            <person name="Martin S."/>
            <person name="Jiggins C."/>
            <person name="Moest M."/>
            <person name="Warren A I."/>
            <person name="Generalovic N T."/>
            <person name="Byers J.R.P. K."/>
            <person name="Montejo-Kovacevich G."/>
            <person name="Yen C E."/>
        </authorList>
    </citation>
    <scope>NUCLEOTIDE SEQUENCE [LARGE SCALE GENOMIC DNA]</scope>
</reference>
<feature type="transmembrane region" description="Helical" evidence="6">
    <location>
        <begin position="296"/>
        <end position="322"/>
    </location>
</feature>
<dbReference type="PANTHER" id="PTHR12107">
    <property type="entry name" value="VOLTAGE-DEPENDENT CALCIUM CHANNEL GAMMA SUBUNIT"/>
    <property type="match status" value="1"/>
</dbReference>
<evidence type="ECO:0000256" key="6">
    <source>
        <dbReference type="SAM" id="Phobius"/>
    </source>
</evidence>
<organism evidence="7 8">
    <name type="scientific">Hermetia illucens</name>
    <name type="common">Black soldier fly</name>
    <dbReference type="NCBI Taxonomy" id="343691"/>
    <lineage>
        <taxon>Eukaryota</taxon>
        <taxon>Metazoa</taxon>
        <taxon>Ecdysozoa</taxon>
        <taxon>Arthropoda</taxon>
        <taxon>Hexapoda</taxon>
        <taxon>Insecta</taxon>
        <taxon>Pterygota</taxon>
        <taxon>Neoptera</taxon>
        <taxon>Endopterygota</taxon>
        <taxon>Diptera</taxon>
        <taxon>Brachycera</taxon>
        <taxon>Stratiomyomorpha</taxon>
        <taxon>Stratiomyidae</taxon>
        <taxon>Hermetiinae</taxon>
        <taxon>Hermetia</taxon>
    </lineage>
</organism>
<dbReference type="GO" id="GO:0016247">
    <property type="term" value="F:channel regulator activity"/>
    <property type="evidence" value="ECO:0007669"/>
    <property type="project" value="TreeGrafter"/>
</dbReference>
<dbReference type="Pfam" id="PF13903">
    <property type="entry name" value="Claudin_2"/>
    <property type="match status" value="1"/>
</dbReference>
<dbReference type="GO" id="GO:0098943">
    <property type="term" value="P:neurotransmitter receptor transport, postsynaptic endosome to lysosome"/>
    <property type="evidence" value="ECO:0007669"/>
    <property type="project" value="TreeGrafter"/>
</dbReference>
<dbReference type="GO" id="GO:0019226">
    <property type="term" value="P:transmission of nerve impulse"/>
    <property type="evidence" value="ECO:0007669"/>
    <property type="project" value="TreeGrafter"/>
</dbReference>
<comment type="subcellular location">
    <subcellularLocation>
        <location evidence="1">Membrane</location>
        <topology evidence="1">Multi-pass membrane protein</topology>
    </subcellularLocation>
</comment>
<evidence type="ECO:0008006" key="9">
    <source>
        <dbReference type="Google" id="ProtNLM"/>
    </source>
</evidence>
<dbReference type="EMBL" id="LR899013">
    <property type="protein sequence ID" value="CAD7090822.1"/>
    <property type="molecule type" value="Genomic_DNA"/>
</dbReference>
<evidence type="ECO:0000256" key="3">
    <source>
        <dbReference type="ARBA" id="ARBA00022989"/>
    </source>
</evidence>
<dbReference type="InParanoid" id="A0A7R8V2C0"/>
<keyword evidence="4 6" id="KW-0472">Membrane</keyword>
<proteinExistence type="predicted"/>
<dbReference type="InterPro" id="IPR051072">
    <property type="entry name" value="CACNG_subunit"/>
</dbReference>
<keyword evidence="8" id="KW-1185">Reference proteome</keyword>
<dbReference type="Proteomes" id="UP000594454">
    <property type="component" value="Chromosome 5"/>
</dbReference>
<evidence type="ECO:0000313" key="7">
    <source>
        <dbReference type="EMBL" id="CAD7090822.1"/>
    </source>
</evidence>
<evidence type="ECO:0000256" key="1">
    <source>
        <dbReference type="ARBA" id="ARBA00004141"/>
    </source>
</evidence>
<dbReference type="PANTHER" id="PTHR12107:SF0">
    <property type="entry name" value="STARGAZIN (MAMMALIAN CALCIUM CHANNEL) HOMOLOG"/>
    <property type="match status" value="1"/>
</dbReference>
<evidence type="ECO:0000313" key="8">
    <source>
        <dbReference type="Proteomes" id="UP000594454"/>
    </source>
</evidence>
<feature type="transmembrane region" description="Helical" evidence="6">
    <location>
        <begin position="269"/>
        <end position="289"/>
    </location>
</feature>
<feature type="region of interest" description="Disordered" evidence="5">
    <location>
        <begin position="494"/>
        <end position="517"/>
    </location>
</feature>
<feature type="compositionally biased region" description="Low complexity" evidence="5">
    <location>
        <begin position="494"/>
        <end position="516"/>
    </location>
</feature>
<sequence length="842" mass="95917">MRDYPSIPNVFRVGSGSSINLLHDKQPVHSCPDATRSQQEPTADLNHRKDISTENLDSLKSLPDGEENVNSNGRNYRSSVAFRELGYANDANGGGVVKNNCVVSNNSNANVATGKDFHQCHNSSVNDLNPFELSYEANYSTTQPGKVRGNAGGIEKDNRGGYLLWIVTPVAASMSVAIVVAALAGPQWLFTEEKLPNANYNGTANFNAKDDGAFITKYTKSSLWILCSTLQGMESYSCIKVDYFPKEEYRPDPHDSTLAIPYTITKSSVFFLISAIFLLISFLVFLVATCSHQNSLYYFASGILFIVSGLLMLIGLIVYISIFKAEVGSKLRPKSTLQPPLFTFSYGQSFFLYVFGFISTEFVGVLNIFLYISLQQVGQRKTIPCLSFIGTHEKIIDVEVAGPRNSFRPYEDRSSSFVCRKHSSISTKMFPYLDTEHRYYFEKPQKCNLHSKNLAKSLNELYTEPAPTFSPFDLPHEFPLTRSVSTTTELFSNSTNNINNNTNINNNIPPTTYNPNEQSPTITTTTLEKRNKKNQTNVEDDYSSRDSLNDICGLSRTILGKGRKSKDELFNEFCRKAGMRPKPKDIYYIEDNSRNDEEENIFIVDNYATLTKNRRNSFMEPRKRNSNFSLRTLDKVYPKSLFDLDRCDSDQWNNYSDHYLSNKSNSRDLNVYQSRTLPRSFMKRNYDMDNNAFHREHRRSLGFEGSSYKNFYSSENMLHKSFDEMNMAVNFARSSKQSNSNLQVQWPTAIPTSPSGFSAKSTYGYNDQTGYYSKYNFCRPQQQQQPHHQQQRYKDYSQPPPHQPHGFYGTFDLDRIERERRKSHASLFEASLEYDIVNGTAV</sequence>
<evidence type="ECO:0000256" key="5">
    <source>
        <dbReference type="SAM" id="MobiDB-lite"/>
    </source>
</evidence>
<dbReference type="GO" id="GO:0098970">
    <property type="term" value="P:postsynaptic neurotransmitter receptor diffusion trapping"/>
    <property type="evidence" value="ECO:0007669"/>
    <property type="project" value="TreeGrafter"/>
</dbReference>
<accession>A0A7R8V2C0</accession>
<dbReference type="GO" id="GO:0051968">
    <property type="term" value="P:positive regulation of synaptic transmission, glutamatergic"/>
    <property type="evidence" value="ECO:0007669"/>
    <property type="project" value="TreeGrafter"/>
</dbReference>
<evidence type="ECO:0000256" key="2">
    <source>
        <dbReference type="ARBA" id="ARBA00022692"/>
    </source>
</evidence>
<keyword evidence="3 6" id="KW-1133">Transmembrane helix</keyword>
<feature type="region of interest" description="Disordered" evidence="5">
    <location>
        <begin position="780"/>
        <end position="808"/>
    </location>
</feature>
<dbReference type="GO" id="GO:0005245">
    <property type="term" value="F:voltage-gated calcium channel activity"/>
    <property type="evidence" value="ECO:0007669"/>
    <property type="project" value="TreeGrafter"/>
</dbReference>
<dbReference type="InterPro" id="IPR004031">
    <property type="entry name" value="PMP22/EMP/MP20/Claudin"/>
</dbReference>
<dbReference type="GO" id="GO:0098839">
    <property type="term" value="C:postsynaptic density membrane"/>
    <property type="evidence" value="ECO:0007669"/>
    <property type="project" value="TreeGrafter"/>
</dbReference>
<feature type="transmembrane region" description="Helical" evidence="6">
    <location>
        <begin position="162"/>
        <end position="184"/>
    </location>
</feature>
<dbReference type="Gene3D" id="1.20.140.150">
    <property type="match status" value="1"/>
</dbReference>
<dbReference type="GO" id="GO:0099590">
    <property type="term" value="P:neurotransmitter receptor internalization"/>
    <property type="evidence" value="ECO:0007669"/>
    <property type="project" value="TreeGrafter"/>
</dbReference>
<dbReference type="GO" id="GO:0032281">
    <property type="term" value="C:AMPA glutamate receptor complex"/>
    <property type="evidence" value="ECO:0007669"/>
    <property type="project" value="TreeGrafter"/>
</dbReference>
<feature type="region of interest" description="Disordered" evidence="5">
    <location>
        <begin position="25"/>
        <end position="51"/>
    </location>
</feature>
<protein>
    <recommendedName>
        <fullName evidence="9">Voltage-dependent calcium channel gamma-5 subunit</fullName>
    </recommendedName>
</protein>
<name>A0A7R8V2C0_HERIL</name>